<keyword evidence="2" id="KW-1185">Reference proteome</keyword>
<dbReference type="EMBL" id="LNYJ01000011">
    <property type="protein sequence ID" value="KTD17674.1"/>
    <property type="molecule type" value="Genomic_DNA"/>
</dbReference>
<keyword evidence="1" id="KW-0436">Ligase</keyword>
<proteinExistence type="predicted"/>
<dbReference type="STRING" id="456.Ljor_1980"/>
<accession>A0A0W0VC49</accession>
<organism evidence="1 2">
    <name type="scientific">Legionella jordanis</name>
    <dbReference type="NCBI Taxonomy" id="456"/>
    <lineage>
        <taxon>Bacteria</taxon>
        <taxon>Pseudomonadati</taxon>
        <taxon>Pseudomonadota</taxon>
        <taxon>Gammaproteobacteria</taxon>
        <taxon>Legionellales</taxon>
        <taxon>Legionellaceae</taxon>
        <taxon>Legionella</taxon>
    </lineage>
</organism>
<dbReference type="Pfam" id="PF12224">
    <property type="entry name" value="Amidoligase_2"/>
    <property type="match status" value="1"/>
</dbReference>
<dbReference type="GO" id="GO:0016874">
    <property type="term" value="F:ligase activity"/>
    <property type="evidence" value="ECO:0007669"/>
    <property type="project" value="UniProtKB-KW"/>
</dbReference>
<gene>
    <name evidence="1" type="ORF">Ljor_1980</name>
</gene>
<dbReference type="InterPro" id="IPR022025">
    <property type="entry name" value="Amidoligase_2"/>
</dbReference>
<comment type="caution">
    <text evidence="1">The sequence shown here is derived from an EMBL/GenBank/DDBJ whole genome shotgun (WGS) entry which is preliminary data.</text>
</comment>
<protein>
    <submittedName>
        <fullName evidence="1">Putative amidoligase enzyme</fullName>
    </submittedName>
</protein>
<name>A0A0W0VC49_9GAMM</name>
<dbReference type="AlphaFoldDB" id="A0A0W0VC49"/>
<evidence type="ECO:0000313" key="1">
    <source>
        <dbReference type="EMBL" id="KTD17674.1"/>
    </source>
</evidence>
<sequence length="336" mass="38937">MEDEKQKTNNLYPPLIYNHEHKERRVGFEIEYVGISLKDSLNILKRLYSGNIQLEHDKKGVLKDSALGTFEVEQDAQLLKELAKHSKKNQEEGKIDLSGYLSTAIDFALNNIIPLEIISPPVRIKDIPKLDKIIDELRLHGAKDSSSSWLAAFGVHLNPDLPSLSADCILAYLQAFILLQDWLRKEIQVDLTRQLSTYIADFPSAYKLKILKTSYQPSLAKLMDDYLHYNSTRNRALDLLPLFAFIDKQKIAEQVDSDLVKARPTVHYRLPDSNFHKESRNFTTEWQRWLKVEQLAANRAVCQEMCRKYLEHLQTSSFSFDSEGWVEICENYLRHL</sequence>
<reference evidence="1 2" key="1">
    <citation type="submission" date="2015-11" db="EMBL/GenBank/DDBJ databases">
        <title>Genomic analysis of 38 Legionella species identifies large and diverse effector repertoires.</title>
        <authorList>
            <person name="Burstein D."/>
            <person name="Amaro F."/>
            <person name="Zusman T."/>
            <person name="Lifshitz Z."/>
            <person name="Cohen O."/>
            <person name="Gilbert J.A."/>
            <person name="Pupko T."/>
            <person name="Shuman H.A."/>
            <person name="Segal G."/>
        </authorList>
    </citation>
    <scope>NUCLEOTIDE SEQUENCE [LARGE SCALE GENOMIC DNA]</scope>
    <source>
        <strain evidence="1 2">BL-540</strain>
    </source>
</reference>
<dbReference type="PATRIC" id="fig|456.5.peg.2107"/>
<dbReference type="Proteomes" id="UP000055035">
    <property type="component" value="Unassembled WGS sequence"/>
</dbReference>
<dbReference type="OrthoDB" id="5597599at2"/>
<dbReference type="RefSeq" id="WP_058471406.1">
    <property type="nucleotide sequence ID" value="NZ_CAAAIC010000015.1"/>
</dbReference>
<evidence type="ECO:0000313" key="2">
    <source>
        <dbReference type="Proteomes" id="UP000055035"/>
    </source>
</evidence>